<dbReference type="EMBL" id="MU856921">
    <property type="protein sequence ID" value="KAK4154114.1"/>
    <property type="molecule type" value="Genomic_DNA"/>
</dbReference>
<keyword evidence="3" id="KW-1185">Reference proteome</keyword>
<feature type="region of interest" description="Disordered" evidence="1">
    <location>
        <begin position="1"/>
        <end position="26"/>
    </location>
</feature>
<gene>
    <name evidence="2" type="ORF">C8A00DRAFT_33139</name>
</gene>
<evidence type="ECO:0000313" key="3">
    <source>
        <dbReference type="Proteomes" id="UP001302745"/>
    </source>
</evidence>
<accession>A0AAN6VMX5</accession>
<name>A0AAN6VMX5_9PEZI</name>
<sequence>MIDSSLLFEDNATTIDGGENADPEQQRGTLKLQANLSNSTYSATSYVAASSMTNGPLVKFVSNAP</sequence>
<comment type="caution">
    <text evidence="2">The sequence shown here is derived from an EMBL/GenBank/DDBJ whole genome shotgun (WGS) entry which is preliminary data.</text>
</comment>
<dbReference type="Proteomes" id="UP001302745">
    <property type="component" value="Unassembled WGS sequence"/>
</dbReference>
<evidence type="ECO:0000313" key="2">
    <source>
        <dbReference type="EMBL" id="KAK4154114.1"/>
    </source>
</evidence>
<dbReference type="AlphaFoldDB" id="A0AAN6VMX5"/>
<protein>
    <submittedName>
        <fullName evidence="2">Uncharacterized protein</fullName>
    </submittedName>
</protein>
<evidence type="ECO:0000256" key="1">
    <source>
        <dbReference type="SAM" id="MobiDB-lite"/>
    </source>
</evidence>
<proteinExistence type="predicted"/>
<reference evidence="2" key="2">
    <citation type="submission" date="2023-05" db="EMBL/GenBank/DDBJ databases">
        <authorList>
            <consortium name="Lawrence Berkeley National Laboratory"/>
            <person name="Steindorff A."/>
            <person name="Hensen N."/>
            <person name="Bonometti L."/>
            <person name="Westerberg I."/>
            <person name="Brannstrom I.O."/>
            <person name="Guillou S."/>
            <person name="Cros-Aarteil S."/>
            <person name="Calhoun S."/>
            <person name="Haridas S."/>
            <person name="Kuo A."/>
            <person name="Mondo S."/>
            <person name="Pangilinan J."/>
            <person name="Riley R."/>
            <person name="Labutti K."/>
            <person name="Andreopoulos B."/>
            <person name="Lipzen A."/>
            <person name="Chen C."/>
            <person name="Yanf M."/>
            <person name="Daum C."/>
            <person name="Ng V."/>
            <person name="Clum A."/>
            <person name="Ohm R."/>
            <person name="Martin F."/>
            <person name="Silar P."/>
            <person name="Natvig D."/>
            <person name="Lalanne C."/>
            <person name="Gautier V."/>
            <person name="Ament-Velasquez S.L."/>
            <person name="Kruys A."/>
            <person name="Hutchinson M.I."/>
            <person name="Powell A.J."/>
            <person name="Barry K."/>
            <person name="Miller A.N."/>
            <person name="Grigoriev I.V."/>
            <person name="Debuchy R."/>
            <person name="Gladieux P."/>
            <person name="Thoren M.H."/>
            <person name="Johannesson H."/>
        </authorList>
    </citation>
    <scope>NUCLEOTIDE SEQUENCE</scope>
    <source>
        <strain evidence="2">CBS 538.74</strain>
    </source>
</reference>
<reference evidence="2" key="1">
    <citation type="journal article" date="2023" name="Mol. Phylogenet. Evol.">
        <title>Genome-scale phylogeny and comparative genomics of the fungal order Sordariales.</title>
        <authorList>
            <person name="Hensen N."/>
            <person name="Bonometti L."/>
            <person name="Westerberg I."/>
            <person name="Brannstrom I.O."/>
            <person name="Guillou S."/>
            <person name="Cros-Aarteil S."/>
            <person name="Calhoun S."/>
            <person name="Haridas S."/>
            <person name="Kuo A."/>
            <person name="Mondo S."/>
            <person name="Pangilinan J."/>
            <person name="Riley R."/>
            <person name="LaButti K."/>
            <person name="Andreopoulos B."/>
            <person name="Lipzen A."/>
            <person name="Chen C."/>
            <person name="Yan M."/>
            <person name="Daum C."/>
            <person name="Ng V."/>
            <person name="Clum A."/>
            <person name="Steindorff A."/>
            <person name="Ohm R.A."/>
            <person name="Martin F."/>
            <person name="Silar P."/>
            <person name="Natvig D.O."/>
            <person name="Lalanne C."/>
            <person name="Gautier V."/>
            <person name="Ament-Velasquez S.L."/>
            <person name="Kruys A."/>
            <person name="Hutchinson M.I."/>
            <person name="Powell A.J."/>
            <person name="Barry K."/>
            <person name="Miller A.N."/>
            <person name="Grigoriev I.V."/>
            <person name="Debuchy R."/>
            <person name="Gladieux P."/>
            <person name="Hiltunen Thoren M."/>
            <person name="Johannesson H."/>
        </authorList>
    </citation>
    <scope>NUCLEOTIDE SEQUENCE</scope>
    <source>
        <strain evidence="2">CBS 538.74</strain>
    </source>
</reference>
<organism evidence="2 3">
    <name type="scientific">Chaetomidium leptoderma</name>
    <dbReference type="NCBI Taxonomy" id="669021"/>
    <lineage>
        <taxon>Eukaryota</taxon>
        <taxon>Fungi</taxon>
        <taxon>Dikarya</taxon>
        <taxon>Ascomycota</taxon>
        <taxon>Pezizomycotina</taxon>
        <taxon>Sordariomycetes</taxon>
        <taxon>Sordariomycetidae</taxon>
        <taxon>Sordariales</taxon>
        <taxon>Chaetomiaceae</taxon>
        <taxon>Chaetomidium</taxon>
    </lineage>
</organism>